<dbReference type="Proteomes" id="UP000027195">
    <property type="component" value="Unassembled WGS sequence"/>
</dbReference>
<evidence type="ECO:0000256" key="11">
    <source>
        <dbReference type="ARBA" id="ARBA00049303"/>
    </source>
</evidence>
<dbReference type="EC" id="2.1.1.319" evidence="2"/>
<keyword evidence="13" id="KW-0175">Coiled coil</keyword>
<dbReference type="HOGENOM" id="CLU_017375_6_1_1"/>
<evidence type="ECO:0000259" key="16">
    <source>
        <dbReference type="Pfam" id="PF22528"/>
    </source>
</evidence>
<evidence type="ECO:0000313" key="18">
    <source>
        <dbReference type="Proteomes" id="UP000027195"/>
    </source>
</evidence>
<dbReference type="Pfam" id="PF21137">
    <property type="entry name" value="ANM3_C2H2_Zf"/>
    <property type="match status" value="1"/>
</dbReference>
<evidence type="ECO:0000256" key="9">
    <source>
        <dbReference type="ARBA" id="ARBA00022833"/>
    </source>
</evidence>
<dbReference type="OrthoDB" id="7848332at2759"/>
<dbReference type="PROSITE" id="PS51678">
    <property type="entry name" value="SAM_MT_PRMT"/>
    <property type="match status" value="1"/>
</dbReference>
<sequence length="584" mass="65610">MSVHLPVTISHEDPPDDVLDAESSDSESDEDQTFDDWIESDNVECRSLFEERVFPSVTLALEHDRSAHGFDLQALCTSLALDFHQRTRLVNYIRKTNASPDSLRNLTPQESFFTDDEYLIPVVADDPLLQANKDKPAQPETLQEAQHRIKKLEEQLLHARTDVADLRNLIKSRLDLVDDASPAEQRKAIERDDDTHYFQSYGYDEIHAVMIQDTVRTSSYATFILTNPAIFENAVVMDVGCGSGILSMFAAKAGAKHVFAVDASDIALKAEQNIKDNGLDKVITVIRGKVEDIQLPAPYTSVDIIVSEWMGYALLYESMLDSVLHARDRFLLPGGLLAPSQCRIKFGPVEINDILKERVEFWNDVYGFKMSHMAKEIYDEALIDVIGPAALLGDVVTIKDLPLQHITARQLDFISPFSLTIGRDGMFHAFVVYFDTWFTVDGADVPTNAPVTITRVDGDGVTADVIQLKRRPSQAERKMSLGGDNAPEVQSQSAQTEPAKEETRKKEVSFSTGPRSTPTHWKQTLFLLRKPVRAKRGTTVSGSFYMQKSKENKRELDVEIHFKITKPGQEAETTETVVQMYKVR</sequence>
<reference evidence="18" key="1">
    <citation type="journal article" date="2014" name="Proc. Natl. Acad. Sci. U.S.A.">
        <title>Extensive sampling of basidiomycete genomes demonstrates inadequacy of the white-rot/brown-rot paradigm for wood decay fungi.</title>
        <authorList>
            <person name="Riley R."/>
            <person name="Salamov A.A."/>
            <person name="Brown D.W."/>
            <person name="Nagy L.G."/>
            <person name="Floudas D."/>
            <person name="Held B.W."/>
            <person name="Levasseur A."/>
            <person name="Lombard V."/>
            <person name="Morin E."/>
            <person name="Otillar R."/>
            <person name="Lindquist E.A."/>
            <person name="Sun H."/>
            <person name="LaButti K.M."/>
            <person name="Schmutz J."/>
            <person name="Jabbour D."/>
            <person name="Luo H."/>
            <person name="Baker S.E."/>
            <person name="Pisabarro A.G."/>
            <person name="Walton J.D."/>
            <person name="Blanchette R.A."/>
            <person name="Henrissat B."/>
            <person name="Martin F."/>
            <person name="Cullen D."/>
            <person name="Hibbett D.S."/>
            <person name="Grigoriev I.V."/>
        </authorList>
    </citation>
    <scope>NUCLEOTIDE SEQUENCE [LARGE SCALE GENOMIC DNA]</scope>
    <source>
        <strain evidence="18">FD-172 SS1</strain>
    </source>
</reference>
<dbReference type="InterPro" id="IPR036236">
    <property type="entry name" value="Znf_C2H2_sf"/>
</dbReference>
<dbReference type="InterPro" id="IPR029063">
    <property type="entry name" value="SAM-dependent_MTases_sf"/>
</dbReference>
<dbReference type="GO" id="GO:0008270">
    <property type="term" value="F:zinc ion binding"/>
    <property type="evidence" value="ECO:0007669"/>
    <property type="project" value="UniProtKB-KW"/>
</dbReference>
<dbReference type="GO" id="GO:0005829">
    <property type="term" value="C:cytosol"/>
    <property type="evidence" value="ECO:0007669"/>
    <property type="project" value="UniProtKB-SubCell"/>
</dbReference>
<evidence type="ECO:0000256" key="8">
    <source>
        <dbReference type="ARBA" id="ARBA00022771"/>
    </source>
</evidence>
<evidence type="ECO:0000256" key="2">
    <source>
        <dbReference type="ARBA" id="ARBA00011925"/>
    </source>
</evidence>
<comment type="subcellular location">
    <subcellularLocation>
        <location evidence="1">Cytoplasm</location>
        <location evidence="1">Cytosol</location>
    </subcellularLocation>
</comment>
<keyword evidence="7" id="KW-0479">Metal-binding</keyword>
<dbReference type="CDD" id="cd02440">
    <property type="entry name" value="AdoMet_MTases"/>
    <property type="match status" value="1"/>
</dbReference>
<feature type="coiled-coil region" evidence="13">
    <location>
        <begin position="142"/>
        <end position="169"/>
    </location>
</feature>
<dbReference type="Pfam" id="PF06325">
    <property type="entry name" value="PrmA"/>
    <property type="match status" value="1"/>
</dbReference>
<comment type="catalytic activity">
    <reaction evidence="10">
        <text>L-arginyl-[protein] + 2 S-adenosyl-L-methionine = N(omega),N(omega)-dimethyl-L-arginyl-[protein] + 2 S-adenosyl-L-homocysteine + 2 H(+)</text>
        <dbReference type="Rhea" id="RHEA:48096"/>
        <dbReference type="Rhea" id="RHEA-COMP:10532"/>
        <dbReference type="Rhea" id="RHEA-COMP:11991"/>
        <dbReference type="ChEBI" id="CHEBI:15378"/>
        <dbReference type="ChEBI" id="CHEBI:29965"/>
        <dbReference type="ChEBI" id="CHEBI:57856"/>
        <dbReference type="ChEBI" id="CHEBI:59789"/>
        <dbReference type="ChEBI" id="CHEBI:61897"/>
        <dbReference type="EC" id="2.1.1.319"/>
    </reaction>
    <physiologicalReaction direction="left-to-right" evidence="10">
        <dbReference type="Rhea" id="RHEA:48097"/>
    </physiologicalReaction>
</comment>
<dbReference type="GO" id="GO:0032259">
    <property type="term" value="P:methylation"/>
    <property type="evidence" value="ECO:0007669"/>
    <property type="project" value="UniProtKB-KW"/>
</dbReference>
<feature type="compositionally biased region" description="Polar residues" evidence="14">
    <location>
        <begin position="509"/>
        <end position="518"/>
    </location>
</feature>
<feature type="region of interest" description="Disordered" evidence="14">
    <location>
        <begin position="1"/>
        <end position="33"/>
    </location>
</feature>
<organism evidence="17 18">
    <name type="scientific">Botryobasidium botryosum (strain FD-172 SS1)</name>
    <dbReference type="NCBI Taxonomy" id="930990"/>
    <lineage>
        <taxon>Eukaryota</taxon>
        <taxon>Fungi</taxon>
        <taxon>Dikarya</taxon>
        <taxon>Basidiomycota</taxon>
        <taxon>Agaricomycotina</taxon>
        <taxon>Agaricomycetes</taxon>
        <taxon>Cantharellales</taxon>
        <taxon>Botryobasidiaceae</taxon>
        <taxon>Botryobasidium</taxon>
    </lineage>
</organism>
<keyword evidence="9" id="KW-0862">Zinc</keyword>
<feature type="domain" description="Protein arginine N-methyltransferase" evidence="16">
    <location>
        <begin position="504"/>
        <end position="565"/>
    </location>
</feature>
<dbReference type="Gene3D" id="3.40.50.150">
    <property type="entry name" value="Vaccinia Virus protein VP39"/>
    <property type="match status" value="1"/>
</dbReference>
<keyword evidence="3" id="KW-0963">Cytoplasm</keyword>
<dbReference type="Pfam" id="PF22528">
    <property type="entry name" value="PRMT_C"/>
    <property type="match status" value="2"/>
</dbReference>
<dbReference type="Gene3D" id="2.70.160.11">
    <property type="entry name" value="Hnrnp arginine n-methyltransferase1"/>
    <property type="match status" value="1"/>
</dbReference>
<dbReference type="FunFam" id="3.40.50.150:FF:000003">
    <property type="entry name" value="Blast:Protein arginine N-methyltransferase 1"/>
    <property type="match status" value="1"/>
</dbReference>
<evidence type="ECO:0000256" key="1">
    <source>
        <dbReference type="ARBA" id="ARBA00004514"/>
    </source>
</evidence>
<protein>
    <recommendedName>
        <fullName evidence="2">type I protein arginine methyltransferase</fullName>
        <ecNumber evidence="2">2.1.1.319</ecNumber>
    </recommendedName>
</protein>
<feature type="compositionally biased region" description="Basic and acidic residues" evidence="14">
    <location>
        <begin position="498"/>
        <end position="508"/>
    </location>
</feature>
<keyword evidence="18" id="KW-1185">Reference proteome</keyword>
<feature type="domain" description="Protein arginine N-methyltransferase" evidence="16">
    <location>
        <begin position="348"/>
        <end position="441"/>
    </location>
</feature>
<feature type="region of interest" description="Disordered" evidence="14">
    <location>
        <begin position="471"/>
        <end position="518"/>
    </location>
</feature>
<evidence type="ECO:0000256" key="3">
    <source>
        <dbReference type="ARBA" id="ARBA00022490"/>
    </source>
</evidence>
<dbReference type="GO" id="GO:0042054">
    <property type="term" value="F:histone methyltransferase activity"/>
    <property type="evidence" value="ECO:0007669"/>
    <property type="project" value="TreeGrafter"/>
</dbReference>
<keyword evidence="8" id="KW-0863">Zinc-finger</keyword>
<dbReference type="EMBL" id="KL198029">
    <property type="protein sequence ID" value="KDQ16021.1"/>
    <property type="molecule type" value="Genomic_DNA"/>
</dbReference>
<gene>
    <name evidence="17" type="ORF">BOTBODRAFT_107545</name>
</gene>
<comment type="catalytic activity">
    <reaction evidence="11">
        <text>L-arginyl-[protein] + S-adenosyl-L-methionine = N(omega)-methyl-L-arginyl-[protein] + S-adenosyl-L-homocysteine + H(+)</text>
        <dbReference type="Rhea" id="RHEA:48100"/>
        <dbReference type="Rhea" id="RHEA-COMP:10532"/>
        <dbReference type="Rhea" id="RHEA-COMP:11990"/>
        <dbReference type="ChEBI" id="CHEBI:15378"/>
        <dbReference type="ChEBI" id="CHEBI:29965"/>
        <dbReference type="ChEBI" id="CHEBI:57856"/>
        <dbReference type="ChEBI" id="CHEBI:59789"/>
        <dbReference type="ChEBI" id="CHEBI:65280"/>
    </reaction>
    <physiologicalReaction direction="left-to-right" evidence="11">
        <dbReference type="Rhea" id="RHEA:48101"/>
    </physiologicalReaction>
</comment>
<evidence type="ECO:0000259" key="15">
    <source>
        <dbReference type="Pfam" id="PF21137"/>
    </source>
</evidence>
<evidence type="ECO:0000256" key="12">
    <source>
        <dbReference type="PROSITE-ProRule" id="PRU01015"/>
    </source>
</evidence>
<dbReference type="SUPFAM" id="SSF57667">
    <property type="entry name" value="beta-beta-alpha zinc fingers"/>
    <property type="match status" value="1"/>
</dbReference>
<accession>A0A067MWU2</accession>
<dbReference type="AlphaFoldDB" id="A0A067MWU2"/>
<dbReference type="PANTHER" id="PTHR11006">
    <property type="entry name" value="PROTEIN ARGININE N-METHYLTRANSFERASE"/>
    <property type="match status" value="1"/>
</dbReference>
<evidence type="ECO:0000256" key="7">
    <source>
        <dbReference type="ARBA" id="ARBA00022723"/>
    </source>
</evidence>
<dbReference type="InterPro" id="IPR049482">
    <property type="entry name" value="ANM3-like_C2H2_Zf"/>
</dbReference>
<dbReference type="InterPro" id="IPR025799">
    <property type="entry name" value="Arg_MeTrfase"/>
</dbReference>
<dbReference type="STRING" id="930990.A0A067MWU2"/>
<dbReference type="FunCoup" id="A0A067MWU2">
    <property type="interactions" value="167"/>
</dbReference>
<dbReference type="PANTHER" id="PTHR11006:SF53">
    <property type="entry name" value="PROTEIN ARGININE N-METHYLTRANSFERASE 3"/>
    <property type="match status" value="1"/>
</dbReference>
<keyword evidence="4 12" id="KW-0489">Methyltransferase</keyword>
<keyword evidence="6 12" id="KW-0949">S-adenosyl-L-methionine</keyword>
<evidence type="ECO:0000256" key="14">
    <source>
        <dbReference type="SAM" id="MobiDB-lite"/>
    </source>
</evidence>
<evidence type="ECO:0000256" key="13">
    <source>
        <dbReference type="SAM" id="Coils"/>
    </source>
</evidence>
<evidence type="ECO:0000256" key="4">
    <source>
        <dbReference type="ARBA" id="ARBA00022603"/>
    </source>
</evidence>
<feature type="compositionally biased region" description="Acidic residues" evidence="14">
    <location>
        <begin position="14"/>
        <end position="33"/>
    </location>
</feature>
<proteinExistence type="predicted"/>
<keyword evidence="5 12" id="KW-0808">Transferase</keyword>
<evidence type="ECO:0000256" key="10">
    <source>
        <dbReference type="ARBA" id="ARBA00047384"/>
    </source>
</evidence>
<name>A0A067MWU2_BOTB1</name>
<evidence type="ECO:0000256" key="6">
    <source>
        <dbReference type="ARBA" id="ARBA00022691"/>
    </source>
</evidence>
<dbReference type="SUPFAM" id="SSF53335">
    <property type="entry name" value="S-adenosyl-L-methionine-dependent methyltransferases"/>
    <property type="match status" value="1"/>
</dbReference>
<dbReference type="InParanoid" id="A0A067MWU2"/>
<evidence type="ECO:0000256" key="5">
    <source>
        <dbReference type="ARBA" id="ARBA00022679"/>
    </source>
</evidence>
<dbReference type="GO" id="GO:0005634">
    <property type="term" value="C:nucleus"/>
    <property type="evidence" value="ECO:0007669"/>
    <property type="project" value="TreeGrafter"/>
</dbReference>
<dbReference type="InterPro" id="IPR055135">
    <property type="entry name" value="PRMT_dom"/>
</dbReference>
<evidence type="ECO:0000313" key="17">
    <source>
        <dbReference type="EMBL" id="KDQ16021.1"/>
    </source>
</evidence>
<dbReference type="GO" id="GO:0035242">
    <property type="term" value="F:protein-arginine omega-N asymmetric methyltransferase activity"/>
    <property type="evidence" value="ECO:0007669"/>
    <property type="project" value="UniProtKB-EC"/>
</dbReference>
<feature type="domain" description="Protein arginine N-methyltransferase 3-like C2H2 zinc finger" evidence="15">
    <location>
        <begin position="75"/>
        <end position="121"/>
    </location>
</feature>